<sequence length="290" mass="33585">MQETKEIHALFTLIDDPDEEVYSTISERIVGYGKGIIPNLEHLWENTPSEDVQSRIEMIIHRLHFTDLTTDFTEWRESAYHDLLFGALLVSKFQYPELQTTPVIQEIEKIRRNVWLELNSFLTPLEQANVLSSILYNYYNLKGGEINYEKSDEFFLHKVLESKKGNAISNALIYQVLCDQLEINARIINIPKQCIIAFYHSDYDPALYPGHPQDKIHFFVDGTSGQAFSHADIENYFKRISVPPVASYFKPVSHKRLIQLLLEELSKCFDSPTNAYKHAELLQLASLLDE</sequence>
<gene>
    <name evidence="3" type="ORF">BC659_0357</name>
</gene>
<comment type="caution">
    <text evidence="3">The sequence shown here is derived from an EMBL/GenBank/DDBJ whole genome shotgun (WGS) entry which is preliminary data.</text>
</comment>
<dbReference type="OrthoDB" id="188084at2"/>
<organism evidence="3 4">
    <name type="scientific">Sediminibacterium goheungense</name>
    <dbReference type="NCBI Taxonomy" id="1086393"/>
    <lineage>
        <taxon>Bacteria</taxon>
        <taxon>Pseudomonadati</taxon>
        <taxon>Bacteroidota</taxon>
        <taxon>Chitinophagia</taxon>
        <taxon>Chitinophagales</taxon>
        <taxon>Chitinophagaceae</taxon>
        <taxon>Sediminibacterium</taxon>
    </lineage>
</organism>
<reference evidence="3 4" key="1">
    <citation type="submission" date="2019-03" db="EMBL/GenBank/DDBJ databases">
        <title>Genomic Encyclopedia of Archaeal and Bacterial Type Strains, Phase II (KMG-II): from individual species to whole genera.</title>
        <authorList>
            <person name="Goeker M."/>
        </authorList>
    </citation>
    <scope>NUCLEOTIDE SEQUENCE [LARGE SCALE GENOMIC DNA]</scope>
    <source>
        <strain evidence="3 4">DSM 28323</strain>
    </source>
</reference>
<comment type="similarity">
    <text evidence="1">Belongs to the UPF0162 family.</text>
</comment>
<accession>A0A4R6IZG5</accession>
<dbReference type="Pfam" id="PF13369">
    <property type="entry name" value="Transglut_core2"/>
    <property type="match status" value="1"/>
</dbReference>
<name>A0A4R6IZG5_9BACT</name>
<dbReference type="InterPro" id="IPR032698">
    <property type="entry name" value="SirB1_N"/>
</dbReference>
<evidence type="ECO:0000313" key="4">
    <source>
        <dbReference type="Proteomes" id="UP000295741"/>
    </source>
</evidence>
<dbReference type="Proteomes" id="UP000295741">
    <property type="component" value="Unassembled WGS sequence"/>
</dbReference>
<evidence type="ECO:0000313" key="3">
    <source>
        <dbReference type="EMBL" id="TDO28294.1"/>
    </source>
</evidence>
<proteinExistence type="inferred from homology"/>
<feature type="domain" description="Protein SirB1 N-terminal" evidence="2">
    <location>
        <begin position="103"/>
        <end position="261"/>
    </location>
</feature>
<evidence type="ECO:0000256" key="1">
    <source>
        <dbReference type="ARBA" id="ARBA00007100"/>
    </source>
</evidence>
<evidence type="ECO:0000259" key="2">
    <source>
        <dbReference type="Pfam" id="PF13369"/>
    </source>
</evidence>
<dbReference type="EMBL" id="SNWP01000010">
    <property type="protein sequence ID" value="TDO28294.1"/>
    <property type="molecule type" value="Genomic_DNA"/>
</dbReference>
<protein>
    <submittedName>
        <fullName evidence="3">Transglutaminase superfamily protein</fullName>
    </submittedName>
</protein>
<keyword evidence="4" id="KW-1185">Reference proteome</keyword>
<dbReference type="AlphaFoldDB" id="A0A4R6IZG5"/>
<dbReference type="RefSeq" id="WP_133472847.1">
    <property type="nucleotide sequence ID" value="NZ_SNWP01000010.1"/>
</dbReference>